<evidence type="ECO:0000313" key="1">
    <source>
        <dbReference type="EMBL" id="KAG8658407.1"/>
    </source>
</evidence>
<evidence type="ECO:0000313" key="2">
    <source>
        <dbReference type="Proteomes" id="UP000091857"/>
    </source>
</evidence>
<gene>
    <name evidence="1" type="ORF">MANES_03G145577v8</name>
</gene>
<comment type="caution">
    <text evidence="1">The sequence shown here is derived from an EMBL/GenBank/DDBJ whole genome shotgun (WGS) entry which is preliminary data.</text>
</comment>
<dbReference type="EMBL" id="CM004389">
    <property type="protein sequence ID" value="KAG8658407.1"/>
    <property type="molecule type" value="Genomic_DNA"/>
</dbReference>
<name>A0ACB7I0Q1_MANES</name>
<keyword evidence="2" id="KW-1185">Reference proteome</keyword>
<protein>
    <submittedName>
        <fullName evidence="1">Uncharacterized protein</fullName>
    </submittedName>
</protein>
<sequence>MGWQSLLSGRELLSLSLRWHVGDGSSIFYKENVWISSLFPCAPRPIQGHNPKVTRVCQLLNPRHIFGIYALLRENFNQQDIQHILSIPVSMFLMEDFLAWH</sequence>
<organism evidence="1 2">
    <name type="scientific">Manihot esculenta</name>
    <name type="common">Cassava</name>
    <name type="synonym">Jatropha manihot</name>
    <dbReference type="NCBI Taxonomy" id="3983"/>
    <lineage>
        <taxon>Eukaryota</taxon>
        <taxon>Viridiplantae</taxon>
        <taxon>Streptophyta</taxon>
        <taxon>Embryophyta</taxon>
        <taxon>Tracheophyta</taxon>
        <taxon>Spermatophyta</taxon>
        <taxon>Magnoliopsida</taxon>
        <taxon>eudicotyledons</taxon>
        <taxon>Gunneridae</taxon>
        <taxon>Pentapetalae</taxon>
        <taxon>rosids</taxon>
        <taxon>fabids</taxon>
        <taxon>Malpighiales</taxon>
        <taxon>Euphorbiaceae</taxon>
        <taxon>Crotonoideae</taxon>
        <taxon>Manihoteae</taxon>
        <taxon>Manihot</taxon>
    </lineage>
</organism>
<accession>A0ACB7I0Q1</accession>
<proteinExistence type="predicted"/>
<dbReference type="Proteomes" id="UP000091857">
    <property type="component" value="Chromosome 3"/>
</dbReference>
<reference evidence="2" key="1">
    <citation type="journal article" date="2016" name="Nat. Biotechnol.">
        <title>Sequencing wild and cultivated cassava and related species reveals extensive interspecific hybridization and genetic diversity.</title>
        <authorList>
            <person name="Bredeson J.V."/>
            <person name="Lyons J.B."/>
            <person name="Prochnik S.E."/>
            <person name="Wu G.A."/>
            <person name="Ha C.M."/>
            <person name="Edsinger-Gonzales E."/>
            <person name="Grimwood J."/>
            <person name="Schmutz J."/>
            <person name="Rabbi I.Y."/>
            <person name="Egesi C."/>
            <person name="Nauluvula P."/>
            <person name="Lebot V."/>
            <person name="Ndunguru J."/>
            <person name="Mkamilo G."/>
            <person name="Bart R.S."/>
            <person name="Setter T.L."/>
            <person name="Gleadow R.M."/>
            <person name="Kulakow P."/>
            <person name="Ferguson M.E."/>
            <person name="Rounsley S."/>
            <person name="Rokhsar D.S."/>
        </authorList>
    </citation>
    <scope>NUCLEOTIDE SEQUENCE [LARGE SCALE GENOMIC DNA]</scope>
    <source>
        <strain evidence="2">cv. AM560-2</strain>
    </source>
</reference>